<gene>
    <name evidence="2" type="ORF">BU14_0086s0007</name>
</gene>
<evidence type="ECO:0008006" key="4">
    <source>
        <dbReference type="Google" id="ProtNLM"/>
    </source>
</evidence>
<evidence type="ECO:0000313" key="3">
    <source>
        <dbReference type="Proteomes" id="UP000218209"/>
    </source>
</evidence>
<name>A0A1X6PE82_PORUM</name>
<proteinExistence type="predicted"/>
<dbReference type="AlphaFoldDB" id="A0A1X6PE82"/>
<keyword evidence="3" id="KW-1185">Reference proteome</keyword>
<feature type="region of interest" description="Disordered" evidence="1">
    <location>
        <begin position="303"/>
        <end position="340"/>
    </location>
</feature>
<evidence type="ECO:0000313" key="2">
    <source>
        <dbReference type="EMBL" id="OSX79120.1"/>
    </source>
</evidence>
<accession>A0A1X6PE82</accession>
<dbReference type="Proteomes" id="UP000218209">
    <property type="component" value="Unassembled WGS sequence"/>
</dbReference>
<sequence length="563" mass="61441">MWVSCRDGLLCSCFAGTQNPLFLSASSWSTKCSHTTAVGKALAASGVDIQTFRGRMRLRDDAGDFAMPEVYGSAVVWAVLYRSVFSNVFFSFSYAPACIAPCCRRFRGRCGHVCIGKWECEAADCKRTVEYDGNADGVFSMRRKNSARHWLLFTRGVLDKLVSFIIAGRITHTAATRHISAGVETFPLRRSDVVKLGTAIMKTFEIPPQSGQCPLCGPNPAFIVIDAQALGCSDPDYTSPLRPETLRDAISRVLRSSSALNASKVAALRAWQRSVGAPGLPTPEAAAATVFFHFFALGNTQRAPPPPLPPAYEEDADADSAVPAGTPAAPAPSRRRSSMGATLESAVRVGNDGKLVLGGKGPAPKKPVEMWYDRVGLCQPAFDVYPCEDEDAWCAVRPFLRAMLTETICGIFLGRFAYELDEDRSLRTAVGELLLQAVSIERIVDEVYDVKASKKSTLDAGWRTAQYCSRWTGTPTPADYLRWQMEQTDSSEVDENDPLVSYEYFAGLLRVRPGIFASEAAKRRVQYSGKDRHAADLEAEGDACNKAFSIKAGLTQAMFYVTA</sequence>
<organism evidence="2 3">
    <name type="scientific">Porphyra umbilicalis</name>
    <name type="common">Purple laver</name>
    <name type="synonym">Red alga</name>
    <dbReference type="NCBI Taxonomy" id="2786"/>
    <lineage>
        <taxon>Eukaryota</taxon>
        <taxon>Rhodophyta</taxon>
        <taxon>Bangiophyceae</taxon>
        <taxon>Bangiales</taxon>
        <taxon>Bangiaceae</taxon>
        <taxon>Porphyra</taxon>
    </lineage>
</organism>
<dbReference type="EMBL" id="KV918797">
    <property type="protein sequence ID" value="OSX79120.1"/>
    <property type="molecule type" value="Genomic_DNA"/>
</dbReference>
<evidence type="ECO:0000256" key="1">
    <source>
        <dbReference type="SAM" id="MobiDB-lite"/>
    </source>
</evidence>
<reference evidence="2 3" key="1">
    <citation type="submission" date="2017-03" db="EMBL/GenBank/DDBJ databases">
        <title>WGS assembly of Porphyra umbilicalis.</title>
        <authorList>
            <person name="Brawley S.H."/>
            <person name="Blouin N.A."/>
            <person name="Ficko-Blean E."/>
            <person name="Wheeler G.L."/>
            <person name="Lohr M."/>
            <person name="Goodson H.V."/>
            <person name="Jenkins J.W."/>
            <person name="Blaby-Haas C.E."/>
            <person name="Helliwell K.E."/>
            <person name="Chan C."/>
            <person name="Marriage T."/>
            <person name="Bhattacharya D."/>
            <person name="Klein A.S."/>
            <person name="Badis Y."/>
            <person name="Brodie J."/>
            <person name="Cao Y."/>
            <person name="Collen J."/>
            <person name="Dittami S.M."/>
            <person name="Gachon C.M."/>
            <person name="Green B.R."/>
            <person name="Karpowicz S."/>
            <person name="Kim J.W."/>
            <person name="Kudahl U."/>
            <person name="Lin S."/>
            <person name="Michel G."/>
            <person name="Mittag M."/>
            <person name="Olson B.J."/>
            <person name="Pangilinan J."/>
            <person name="Peng Y."/>
            <person name="Qiu H."/>
            <person name="Shu S."/>
            <person name="Singer J.T."/>
            <person name="Smith A.G."/>
            <person name="Sprecher B.N."/>
            <person name="Wagner V."/>
            <person name="Wang W."/>
            <person name="Wang Z.-Y."/>
            <person name="Yan J."/>
            <person name="Yarish C."/>
            <person name="Zoeuner-Riek S."/>
            <person name="Zhuang Y."/>
            <person name="Zou Y."/>
            <person name="Lindquist E.A."/>
            <person name="Grimwood J."/>
            <person name="Barry K."/>
            <person name="Rokhsar D.S."/>
            <person name="Schmutz J."/>
            <person name="Stiller J.W."/>
            <person name="Grossman A.R."/>
            <person name="Prochnik S.E."/>
        </authorList>
    </citation>
    <scope>NUCLEOTIDE SEQUENCE [LARGE SCALE GENOMIC DNA]</scope>
    <source>
        <strain evidence="2">4086291</strain>
    </source>
</reference>
<protein>
    <recommendedName>
        <fullName evidence="4">HMG domain-containing protein</fullName>
    </recommendedName>
</protein>